<dbReference type="OrthoDB" id="7589828at2"/>
<feature type="compositionally biased region" description="Polar residues" evidence="1">
    <location>
        <begin position="55"/>
        <end position="66"/>
    </location>
</feature>
<feature type="chain" id="PRO_5014398470" evidence="2">
    <location>
        <begin position="22"/>
        <end position="110"/>
    </location>
</feature>
<feature type="compositionally biased region" description="Basic and acidic residues" evidence="1">
    <location>
        <begin position="41"/>
        <end position="54"/>
    </location>
</feature>
<dbReference type="Proteomes" id="UP000236327">
    <property type="component" value="Unassembled WGS sequence"/>
</dbReference>
<evidence type="ECO:0000256" key="1">
    <source>
        <dbReference type="SAM" id="MobiDB-lite"/>
    </source>
</evidence>
<organism evidence="3 4">
    <name type="scientific">Novosphingobium guangzhouense</name>
    <dbReference type="NCBI Taxonomy" id="1850347"/>
    <lineage>
        <taxon>Bacteria</taxon>
        <taxon>Pseudomonadati</taxon>
        <taxon>Pseudomonadota</taxon>
        <taxon>Alphaproteobacteria</taxon>
        <taxon>Sphingomonadales</taxon>
        <taxon>Sphingomonadaceae</taxon>
        <taxon>Novosphingobium</taxon>
    </lineage>
</organism>
<keyword evidence="2" id="KW-0732">Signal</keyword>
<comment type="caution">
    <text evidence="3">The sequence shown here is derived from an EMBL/GenBank/DDBJ whole genome shotgun (WGS) entry which is preliminary data.</text>
</comment>
<dbReference type="AlphaFoldDB" id="A0A2K2FV82"/>
<keyword evidence="4" id="KW-1185">Reference proteome</keyword>
<dbReference type="RefSeq" id="WP_103098476.1">
    <property type="nucleotide sequence ID" value="NZ_LYMM01000068.1"/>
</dbReference>
<evidence type="ECO:0000313" key="4">
    <source>
        <dbReference type="Proteomes" id="UP000236327"/>
    </source>
</evidence>
<gene>
    <name evidence="3" type="ORF">A8V01_25910</name>
</gene>
<protein>
    <submittedName>
        <fullName evidence="3">Uncharacterized protein</fullName>
    </submittedName>
</protein>
<evidence type="ECO:0000256" key="2">
    <source>
        <dbReference type="SAM" id="SignalP"/>
    </source>
</evidence>
<reference evidence="3 4" key="1">
    <citation type="submission" date="2016-05" db="EMBL/GenBank/DDBJ databases">
        <title>Complete genome sequence of Novosphingobium guangzhouense SA925(T).</title>
        <authorList>
            <person name="Sha S."/>
        </authorList>
    </citation>
    <scope>NUCLEOTIDE SEQUENCE [LARGE SCALE GENOMIC DNA]</scope>
    <source>
        <strain evidence="3 4">SA925</strain>
    </source>
</reference>
<dbReference type="EMBL" id="LYMM01000068">
    <property type="protein sequence ID" value="PNU02709.1"/>
    <property type="molecule type" value="Genomic_DNA"/>
</dbReference>
<feature type="signal peptide" evidence="2">
    <location>
        <begin position="1"/>
        <end position="21"/>
    </location>
</feature>
<name>A0A2K2FV82_9SPHN</name>
<accession>A0A2K2FV82</accession>
<feature type="region of interest" description="Disordered" evidence="1">
    <location>
        <begin position="39"/>
        <end position="97"/>
    </location>
</feature>
<evidence type="ECO:0000313" key="3">
    <source>
        <dbReference type="EMBL" id="PNU02709.1"/>
    </source>
</evidence>
<proteinExistence type="predicted"/>
<sequence length="110" mass="12096">MAFKTVASLTAVAFLAAPVVAQDIVPIISPGQAAEGVFNRSRMEEQARRQRKDLAQSTPSEASSDTARPAPGTPEFQKQACDNRPIYRRQYGEDHPQVQKLEEMCKASGY</sequence>